<dbReference type="CAZy" id="GH3">
    <property type="family name" value="Glycoside Hydrolase Family 3"/>
</dbReference>
<dbReference type="InterPro" id="IPR036962">
    <property type="entry name" value="Glyco_hydro_3_N_sf"/>
</dbReference>
<organism evidence="4 5">
    <name type="scientific">Pseudothermotoga lettingae (strain ATCC BAA-301 / DSM 14385 / NBRC 107922 / TMO)</name>
    <name type="common">Thermotoga lettingae</name>
    <dbReference type="NCBI Taxonomy" id="416591"/>
    <lineage>
        <taxon>Bacteria</taxon>
        <taxon>Thermotogati</taxon>
        <taxon>Thermotogota</taxon>
        <taxon>Thermotogae</taxon>
        <taxon>Thermotogales</taxon>
        <taxon>Thermotogaceae</taxon>
        <taxon>Pseudothermotoga</taxon>
    </lineage>
</organism>
<dbReference type="Pfam" id="PF00933">
    <property type="entry name" value="Glyco_hydro_3"/>
    <property type="match status" value="1"/>
</dbReference>
<dbReference type="EMBL" id="CP000812">
    <property type="protein sequence ID" value="ABV32923.1"/>
    <property type="molecule type" value="Genomic_DNA"/>
</dbReference>
<feature type="domain" description="Fibronectin type III-like" evidence="3">
    <location>
        <begin position="679"/>
        <end position="748"/>
    </location>
</feature>
<reference evidence="4 5" key="2">
    <citation type="journal article" date="2009" name="Proc. Natl. Acad. Sci. U.S.A.">
        <title>On the chimeric nature, thermophilic origin, and phylogenetic placement of the Thermotogales.</title>
        <authorList>
            <person name="Zhaxybayeva O."/>
            <person name="Swithers K.S."/>
            <person name="Lapierre P."/>
            <person name="Fournier G.P."/>
            <person name="Bickhart D.M."/>
            <person name="DeBoy R.T."/>
            <person name="Nelson K.E."/>
            <person name="Nesbo C.L."/>
            <person name="Doolittle W.F."/>
            <person name="Gogarten J.P."/>
            <person name="Noll K.M."/>
        </authorList>
    </citation>
    <scope>NUCLEOTIDE SEQUENCE [LARGE SCALE GENOMIC DNA]</scope>
    <source>
        <strain evidence="5">ATCC BAA-301 / DSM 14385 / NBRC 107922 / TMO</strain>
    </source>
</reference>
<dbReference type="KEGG" id="tle:Tlet_0355"/>
<dbReference type="AlphaFoldDB" id="A8F439"/>
<dbReference type="FunFam" id="3.20.20.300:FF:000011">
    <property type="entry name" value="Glycosyl hydrolase"/>
    <property type="match status" value="1"/>
</dbReference>
<dbReference type="Proteomes" id="UP000002016">
    <property type="component" value="Chromosome"/>
</dbReference>
<dbReference type="PANTHER" id="PTHR30620">
    <property type="entry name" value="PERIPLASMIC BETA-GLUCOSIDASE-RELATED"/>
    <property type="match status" value="1"/>
</dbReference>
<proteinExistence type="inferred from homology"/>
<dbReference type="InterPro" id="IPR001764">
    <property type="entry name" value="Glyco_hydro_3_N"/>
</dbReference>
<dbReference type="GO" id="GO:0008422">
    <property type="term" value="F:beta-glucosidase activity"/>
    <property type="evidence" value="ECO:0007669"/>
    <property type="project" value="TreeGrafter"/>
</dbReference>
<dbReference type="InterPro" id="IPR013783">
    <property type="entry name" value="Ig-like_fold"/>
</dbReference>
<dbReference type="PANTHER" id="PTHR30620:SF123">
    <property type="entry name" value="BETA-XYLOSIDASE"/>
    <property type="match status" value="1"/>
</dbReference>
<dbReference type="InterPro" id="IPR026891">
    <property type="entry name" value="Fn3-like"/>
</dbReference>
<reference evidence="4 5" key="1">
    <citation type="submission" date="2007-08" db="EMBL/GenBank/DDBJ databases">
        <title>Complete sequence of Thermotoga lettingae TMO.</title>
        <authorList>
            <consortium name="US DOE Joint Genome Institute"/>
            <person name="Copeland A."/>
            <person name="Lucas S."/>
            <person name="Lapidus A."/>
            <person name="Barry K."/>
            <person name="Glavina del Rio T."/>
            <person name="Dalin E."/>
            <person name="Tice H."/>
            <person name="Pitluck S."/>
            <person name="Foster B."/>
            <person name="Bruce D."/>
            <person name="Schmutz J."/>
            <person name="Larimer F."/>
            <person name="Land M."/>
            <person name="Hauser L."/>
            <person name="Kyrpides N."/>
            <person name="Mikhailova N."/>
            <person name="Nelson K."/>
            <person name="Gogarten J.P."/>
            <person name="Noll K."/>
            <person name="Richardson P."/>
        </authorList>
    </citation>
    <scope>NUCLEOTIDE SEQUENCE [LARGE SCALE GENOMIC DNA]</scope>
    <source>
        <strain evidence="5">ATCC BAA-301 / DSM 14385 / NBRC 107922 / TMO</strain>
    </source>
</reference>
<dbReference type="PRINTS" id="PR00133">
    <property type="entry name" value="GLHYDRLASE3"/>
</dbReference>
<evidence type="ECO:0000313" key="5">
    <source>
        <dbReference type="Proteomes" id="UP000002016"/>
    </source>
</evidence>
<evidence type="ECO:0000259" key="3">
    <source>
        <dbReference type="SMART" id="SM01217"/>
    </source>
</evidence>
<sequence length="779" mass="86000">MPKVPAYKNASLPVDIRVKDLLSRMTLDEKVAQLGSVWSYELLDDQGNFSNEKAEALLKNGIGQITRPGGATNLSAKEVARLINQIQKYLIEQTRLGIPAIMHEECLTGYMGLGATNFPQAIAMASTWDPELIEKMTSTIREDMRQMGIHQGLAPVLDVVRDPRWGRTEESFGESAYLVAKMGVSYIIGLQGKDIKNGVIATAKHFVGYGASEGGKNWAPTNIPERELREIFMFPFEAAVKEASVMSVMNSYSEIDGIPCASSKELFTGVLRKNWGFSGIVVSDYFAIDMLREYHRLAKDKKEAAKYALQAGIDVELPKADCYTTIRELVEQGLISESTVNQATSRVLQIKFMLGLFDKPYVDVEKIELKKHYSIATEIARKSIVLLKNDGILPLKKDAKIALVGPNASEVRNLLGDYAYLAHIKVLLDSVNQTTFNAPKFNLKNVEKVINESIEKIPSILDSMKAEGVIFTHAIGCDILNSSTEGFSEALHAVKNADIAVVVVGDRSGLTEDCTSGESRDSANLKLPGVQEELVLEIAKCGKPIVLVLVTGRPYSLKNIVSRVNAIIEMWLPGEVGGMALVDVLFGKVNPGGKLPISFPRSAGQIPVYHDVKPSGGRSHWHKDYVDELVEPLFSFGHGLSYTKFEFSNLVIEPQKIPSDGQVTIKVDVKNSGEVEGDEVVQLYLTREHASVTRPIKELKGFKRITLKPGESRTTVFKIHTDVLAYYDRGMELVVEPGVFKAMIGSSSTDIRCFGEFEITGKKRKLGKNRKFFSDVEVI</sequence>
<dbReference type="RefSeq" id="WP_012002404.1">
    <property type="nucleotide sequence ID" value="NC_009828.1"/>
</dbReference>
<dbReference type="HOGENOM" id="CLU_004542_5_1_0"/>
<evidence type="ECO:0000256" key="2">
    <source>
        <dbReference type="ARBA" id="ARBA00022801"/>
    </source>
</evidence>
<dbReference type="InterPro" id="IPR051915">
    <property type="entry name" value="Cellulose_Degrad_GH3"/>
</dbReference>
<comment type="similarity">
    <text evidence="1">Belongs to the glycosyl hydrolase 3 family.</text>
</comment>
<dbReference type="InterPro" id="IPR002772">
    <property type="entry name" value="Glyco_hydro_3_C"/>
</dbReference>
<dbReference type="STRING" id="416591.Tlet_0355"/>
<accession>A8F439</accession>
<dbReference type="SUPFAM" id="SSF52279">
    <property type="entry name" value="Beta-D-glucan exohydrolase, C-terminal domain"/>
    <property type="match status" value="1"/>
</dbReference>
<gene>
    <name evidence="4" type="ordered locus">Tlet_0355</name>
</gene>
<dbReference type="Pfam" id="PF14310">
    <property type="entry name" value="Fn3-like"/>
    <property type="match status" value="1"/>
</dbReference>
<dbReference type="Gene3D" id="3.20.20.300">
    <property type="entry name" value="Glycoside hydrolase, family 3, N-terminal domain"/>
    <property type="match status" value="1"/>
</dbReference>
<protein>
    <submittedName>
        <fullName evidence="4">Glycoside hydrolase family 3 domain protein</fullName>
    </submittedName>
</protein>
<dbReference type="Gene3D" id="2.60.40.10">
    <property type="entry name" value="Immunoglobulins"/>
    <property type="match status" value="1"/>
</dbReference>
<dbReference type="GO" id="GO:0009251">
    <property type="term" value="P:glucan catabolic process"/>
    <property type="evidence" value="ECO:0007669"/>
    <property type="project" value="TreeGrafter"/>
</dbReference>
<dbReference type="Gene3D" id="3.40.50.1700">
    <property type="entry name" value="Glycoside hydrolase family 3 C-terminal domain"/>
    <property type="match status" value="1"/>
</dbReference>
<dbReference type="InterPro" id="IPR036881">
    <property type="entry name" value="Glyco_hydro_3_C_sf"/>
</dbReference>
<dbReference type="FunFam" id="2.60.40.10:FF:000495">
    <property type="entry name" value="Periplasmic beta-glucosidase"/>
    <property type="match status" value="1"/>
</dbReference>
<dbReference type="SMART" id="SM01217">
    <property type="entry name" value="Fn3_like"/>
    <property type="match status" value="1"/>
</dbReference>
<keyword evidence="5" id="KW-1185">Reference proteome</keyword>
<keyword evidence="2 4" id="KW-0378">Hydrolase</keyword>
<dbReference type="eggNOG" id="COG1472">
    <property type="taxonomic scope" value="Bacteria"/>
</dbReference>
<evidence type="ECO:0000256" key="1">
    <source>
        <dbReference type="ARBA" id="ARBA00005336"/>
    </source>
</evidence>
<dbReference type="Pfam" id="PF01915">
    <property type="entry name" value="Glyco_hydro_3_C"/>
    <property type="match status" value="1"/>
</dbReference>
<name>A8F439_PSELT</name>
<evidence type="ECO:0000313" key="4">
    <source>
        <dbReference type="EMBL" id="ABV32923.1"/>
    </source>
</evidence>
<dbReference type="SUPFAM" id="SSF51445">
    <property type="entry name" value="(Trans)glycosidases"/>
    <property type="match status" value="1"/>
</dbReference>
<dbReference type="InterPro" id="IPR017853">
    <property type="entry name" value="GH"/>
</dbReference>
<dbReference type="OrthoDB" id="9805821at2"/>